<reference evidence="2" key="1">
    <citation type="journal article" date="2021" name="Genome Biol. Evol.">
        <title>A High-Quality Reference Genome for a Parasitic Bivalve with Doubly Uniparental Inheritance (Bivalvia: Unionida).</title>
        <authorList>
            <person name="Smith C.H."/>
        </authorList>
    </citation>
    <scope>NUCLEOTIDE SEQUENCE</scope>
    <source>
        <strain evidence="2">CHS0354</strain>
    </source>
</reference>
<evidence type="ECO:0000313" key="2">
    <source>
        <dbReference type="EMBL" id="KAK3583254.1"/>
    </source>
</evidence>
<organism evidence="2 3">
    <name type="scientific">Potamilus streckersoni</name>
    <dbReference type="NCBI Taxonomy" id="2493646"/>
    <lineage>
        <taxon>Eukaryota</taxon>
        <taxon>Metazoa</taxon>
        <taxon>Spiralia</taxon>
        <taxon>Lophotrochozoa</taxon>
        <taxon>Mollusca</taxon>
        <taxon>Bivalvia</taxon>
        <taxon>Autobranchia</taxon>
        <taxon>Heteroconchia</taxon>
        <taxon>Palaeoheterodonta</taxon>
        <taxon>Unionida</taxon>
        <taxon>Unionoidea</taxon>
        <taxon>Unionidae</taxon>
        <taxon>Ambleminae</taxon>
        <taxon>Lampsilini</taxon>
        <taxon>Potamilus</taxon>
    </lineage>
</organism>
<feature type="region of interest" description="Disordered" evidence="1">
    <location>
        <begin position="1"/>
        <end position="41"/>
    </location>
</feature>
<proteinExistence type="predicted"/>
<evidence type="ECO:0000313" key="3">
    <source>
        <dbReference type="Proteomes" id="UP001195483"/>
    </source>
</evidence>
<evidence type="ECO:0000256" key="1">
    <source>
        <dbReference type="SAM" id="MobiDB-lite"/>
    </source>
</evidence>
<reference evidence="2" key="2">
    <citation type="journal article" date="2021" name="Genome Biol. Evol.">
        <title>Developing a high-quality reference genome for a parasitic bivalve with doubly uniparental inheritance (Bivalvia: Unionida).</title>
        <authorList>
            <person name="Smith C.H."/>
        </authorList>
    </citation>
    <scope>NUCLEOTIDE SEQUENCE</scope>
    <source>
        <strain evidence="2">CHS0354</strain>
        <tissue evidence="2">Mantle</tissue>
    </source>
</reference>
<dbReference type="Proteomes" id="UP001195483">
    <property type="component" value="Unassembled WGS sequence"/>
</dbReference>
<accession>A0AAE0S107</accession>
<comment type="caution">
    <text evidence="2">The sequence shown here is derived from an EMBL/GenBank/DDBJ whole genome shotgun (WGS) entry which is preliminary data.</text>
</comment>
<feature type="compositionally biased region" description="Basic and acidic residues" evidence="1">
    <location>
        <begin position="16"/>
        <end position="28"/>
    </location>
</feature>
<dbReference type="Gene3D" id="2.60.120.920">
    <property type="match status" value="1"/>
</dbReference>
<evidence type="ECO:0008006" key="4">
    <source>
        <dbReference type="Google" id="ProtNLM"/>
    </source>
</evidence>
<gene>
    <name evidence="2" type="ORF">CHS0354_011138</name>
</gene>
<dbReference type="AlphaFoldDB" id="A0AAE0S107"/>
<keyword evidence="3" id="KW-1185">Reference proteome</keyword>
<feature type="compositionally biased region" description="Acidic residues" evidence="1">
    <location>
        <begin position="29"/>
        <end position="41"/>
    </location>
</feature>
<dbReference type="EMBL" id="JAEAOA010000695">
    <property type="protein sequence ID" value="KAK3583254.1"/>
    <property type="molecule type" value="Genomic_DNA"/>
</dbReference>
<dbReference type="InterPro" id="IPR043136">
    <property type="entry name" value="B30.2/SPRY_sf"/>
</dbReference>
<protein>
    <recommendedName>
        <fullName evidence="4">SPRY domain-containing protein</fullName>
    </recommendedName>
</protein>
<reference evidence="2" key="3">
    <citation type="submission" date="2023-05" db="EMBL/GenBank/DDBJ databases">
        <authorList>
            <person name="Smith C.H."/>
        </authorList>
    </citation>
    <scope>NUCLEOTIDE SEQUENCE</scope>
    <source>
        <strain evidence="2">CHS0354</strain>
        <tissue evidence="2">Mantle</tissue>
    </source>
</reference>
<sequence>MGCGIQFPTDCEDEPHDGVEMDDNYHESDTDEGDLYEKDGEEEGGFKVNIFFTRNGTILGQREFWHPKTGLFPTVGLFSSCEKVKVNLRPLTG</sequence>
<name>A0AAE0S107_9BIVA</name>